<dbReference type="GO" id="GO:0016020">
    <property type="term" value="C:membrane"/>
    <property type="evidence" value="ECO:0007669"/>
    <property type="project" value="UniProtKB-SubCell"/>
</dbReference>
<comment type="similarity">
    <text evidence="6">Belongs to the nlpA lipoprotein family.</text>
</comment>
<keyword evidence="4" id="KW-0564">Palmitate</keyword>
<dbReference type="RefSeq" id="WP_106011729.1">
    <property type="nucleotide sequence ID" value="NZ_CP027226.1"/>
</dbReference>
<evidence type="ECO:0000256" key="8">
    <source>
        <dbReference type="SAM" id="SignalP"/>
    </source>
</evidence>
<dbReference type="KEGG" id="fsa:C5Q98_00180"/>
<evidence type="ECO:0000256" key="3">
    <source>
        <dbReference type="ARBA" id="ARBA00023136"/>
    </source>
</evidence>
<organism evidence="9 10">
    <name type="scientific">Fastidiosipila sanguinis</name>
    <dbReference type="NCBI Taxonomy" id="236753"/>
    <lineage>
        <taxon>Bacteria</taxon>
        <taxon>Bacillati</taxon>
        <taxon>Bacillota</taxon>
        <taxon>Clostridia</taxon>
        <taxon>Eubacteriales</taxon>
        <taxon>Oscillospiraceae</taxon>
        <taxon>Fastidiosipila</taxon>
    </lineage>
</organism>
<dbReference type="PIRSF" id="PIRSF002854">
    <property type="entry name" value="MetQ"/>
    <property type="match status" value="1"/>
</dbReference>
<evidence type="ECO:0000256" key="2">
    <source>
        <dbReference type="ARBA" id="ARBA00022729"/>
    </source>
</evidence>
<protein>
    <recommendedName>
        <fullName evidence="6">Lipoprotein</fullName>
    </recommendedName>
</protein>
<dbReference type="Proteomes" id="UP000237947">
    <property type="component" value="Chromosome"/>
</dbReference>
<dbReference type="SUPFAM" id="SSF53850">
    <property type="entry name" value="Periplasmic binding protein-like II"/>
    <property type="match status" value="1"/>
</dbReference>
<dbReference type="Gene3D" id="3.40.190.10">
    <property type="entry name" value="Periplasmic binding protein-like II"/>
    <property type="match status" value="2"/>
</dbReference>
<evidence type="ECO:0000256" key="5">
    <source>
        <dbReference type="ARBA" id="ARBA00023288"/>
    </source>
</evidence>
<comment type="subcellular location">
    <subcellularLocation>
        <location evidence="1">Membrane</location>
        <topology evidence="1">Lipid-anchor</topology>
    </subcellularLocation>
</comment>
<proteinExistence type="inferred from homology"/>
<dbReference type="PROSITE" id="PS51257">
    <property type="entry name" value="PROKAR_LIPOPROTEIN"/>
    <property type="match status" value="1"/>
</dbReference>
<feature type="chain" id="PRO_5038862328" description="Lipoprotein" evidence="8">
    <location>
        <begin position="24"/>
        <end position="288"/>
    </location>
</feature>
<feature type="signal peptide" evidence="8">
    <location>
        <begin position="1"/>
        <end position="23"/>
    </location>
</feature>
<evidence type="ECO:0000313" key="9">
    <source>
        <dbReference type="EMBL" id="AVM41741.1"/>
    </source>
</evidence>
<keyword evidence="3" id="KW-0472">Membrane</keyword>
<feature type="lipid moiety-binding region" description="S-diacylglycerol cysteine" evidence="7">
    <location>
        <position position="24"/>
    </location>
</feature>
<dbReference type="PANTHER" id="PTHR30429">
    <property type="entry name" value="D-METHIONINE-BINDING LIPOPROTEIN METQ"/>
    <property type="match status" value="1"/>
</dbReference>
<dbReference type="EMBL" id="CP027226">
    <property type="protein sequence ID" value="AVM41741.1"/>
    <property type="molecule type" value="Genomic_DNA"/>
</dbReference>
<evidence type="ECO:0000256" key="4">
    <source>
        <dbReference type="ARBA" id="ARBA00023139"/>
    </source>
</evidence>
<keyword evidence="5 6" id="KW-0449">Lipoprotein</keyword>
<evidence type="ECO:0000256" key="6">
    <source>
        <dbReference type="PIRNR" id="PIRNR002854"/>
    </source>
</evidence>
<dbReference type="AlphaFoldDB" id="A0A2S0KL52"/>
<keyword evidence="10" id="KW-1185">Reference proteome</keyword>
<gene>
    <name evidence="9" type="ORF">C5Q98_00180</name>
</gene>
<sequence>MKKFFKKFAIYALTLVSAITLVACQNSSKKTFTIGVVGDVERSVWEDVEKRLEADGEDIKIEVFSDYVMPNQALADGSIDMNAYQHVAYLVDYVKANKSDIVPVGYTYISPMAAYSENLKSLDELKDGDEVIIPNDPTNGGRALLLLEQAGVLEIDDAAGITPSTSNITSNPKNIKITSIDAAQIFIGIKDVAAVVANTNFAVDAGFDPYKDGIFVDTDNIAAVASQYKNVMAVKAADKESEIVKKVVVAYQSAATEAKIKEVSAGADQKAWSENDNISADFEAVLNQ</sequence>
<dbReference type="Pfam" id="PF03180">
    <property type="entry name" value="Lipoprotein_9"/>
    <property type="match status" value="1"/>
</dbReference>
<reference evidence="10" key="1">
    <citation type="submission" date="2018-02" db="EMBL/GenBank/DDBJ databases">
        <authorList>
            <person name="Holder M.E."/>
            <person name="Ajami N.J."/>
            <person name="Petrosino J.F."/>
        </authorList>
    </citation>
    <scope>NUCLEOTIDE SEQUENCE [LARGE SCALE GENOMIC DNA]</scope>
    <source>
        <strain evidence="10">CCUG 47711</strain>
    </source>
</reference>
<evidence type="ECO:0000256" key="1">
    <source>
        <dbReference type="ARBA" id="ARBA00004635"/>
    </source>
</evidence>
<dbReference type="InterPro" id="IPR004872">
    <property type="entry name" value="Lipoprotein_NlpA"/>
</dbReference>
<dbReference type="PANTHER" id="PTHR30429:SF3">
    <property type="entry name" value="LIPOPROTEIN"/>
    <property type="match status" value="1"/>
</dbReference>
<dbReference type="OrthoDB" id="9812878at2"/>
<name>A0A2S0KL52_9FIRM</name>
<evidence type="ECO:0000313" key="10">
    <source>
        <dbReference type="Proteomes" id="UP000237947"/>
    </source>
</evidence>
<accession>A0A2S0KL52</accession>
<evidence type="ECO:0000256" key="7">
    <source>
        <dbReference type="PIRSR" id="PIRSR002854-1"/>
    </source>
</evidence>
<keyword evidence="2 8" id="KW-0732">Signal</keyword>